<feature type="non-terminal residue" evidence="1">
    <location>
        <position position="1"/>
    </location>
</feature>
<dbReference type="Proteomes" id="UP000271087">
    <property type="component" value="Unassembled WGS sequence"/>
</dbReference>
<dbReference type="AlphaFoldDB" id="A0A3P7L0E8"/>
<name>A0A3P7L0E8_ONCOC</name>
<evidence type="ECO:0000313" key="1">
    <source>
        <dbReference type="EMBL" id="VDN07200.1"/>
    </source>
</evidence>
<keyword evidence="2" id="KW-1185">Reference proteome</keyword>
<gene>
    <name evidence="1" type="ORF">NOO_LOCUS13913</name>
</gene>
<organism evidence="1 2">
    <name type="scientific">Onchocerca ochengi</name>
    <name type="common">Filarial nematode worm</name>
    <dbReference type="NCBI Taxonomy" id="42157"/>
    <lineage>
        <taxon>Eukaryota</taxon>
        <taxon>Metazoa</taxon>
        <taxon>Ecdysozoa</taxon>
        <taxon>Nematoda</taxon>
        <taxon>Chromadorea</taxon>
        <taxon>Rhabditida</taxon>
        <taxon>Spirurina</taxon>
        <taxon>Spiruromorpha</taxon>
        <taxon>Filarioidea</taxon>
        <taxon>Onchocercidae</taxon>
        <taxon>Onchocerca</taxon>
    </lineage>
</organism>
<dbReference type="EMBL" id="UYRW01021169">
    <property type="protein sequence ID" value="VDN07200.1"/>
    <property type="molecule type" value="Genomic_DNA"/>
</dbReference>
<evidence type="ECO:0000313" key="2">
    <source>
        <dbReference type="Proteomes" id="UP000271087"/>
    </source>
</evidence>
<protein>
    <submittedName>
        <fullName evidence="1">Uncharacterized protein</fullName>
    </submittedName>
</protein>
<accession>A0A3P7L0E8</accession>
<sequence length="36" mass="4361">HQQVNDFEWKELAKEGQQLEDQLVDEFDRVSDSIQR</sequence>
<reference evidence="1 2" key="1">
    <citation type="submission" date="2018-08" db="EMBL/GenBank/DDBJ databases">
        <authorList>
            <person name="Laetsch R D."/>
            <person name="Stevens L."/>
            <person name="Kumar S."/>
            <person name="Blaxter L. M."/>
        </authorList>
    </citation>
    <scope>NUCLEOTIDE SEQUENCE [LARGE SCALE GENOMIC DNA]</scope>
</reference>
<proteinExistence type="predicted"/>